<dbReference type="PROSITE" id="PS51900">
    <property type="entry name" value="CB"/>
    <property type="match status" value="1"/>
</dbReference>
<protein>
    <submittedName>
        <fullName evidence="12">Tyrosine recombinase XerC subunit</fullName>
    </submittedName>
</protein>
<evidence type="ECO:0000256" key="3">
    <source>
        <dbReference type="ARBA" id="ARBA00022618"/>
    </source>
</evidence>
<dbReference type="SUPFAM" id="SSF56349">
    <property type="entry name" value="DNA breaking-rejoining enzymes"/>
    <property type="match status" value="1"/>
</dbReference>
<feature type="domain" description="Tyr recombinase" evidence="10">
    <location>
        <begin position="129"/>
        <end position="315"/>
    </location>
</feature>
<gene>
    <name evidence="12" type="ORF">C7381_10656</name>
</gene>
<evidence type="ECO:0000256" key="4">
    <source>
        <dbReference type="ARBA" id="ARBA00022829"/>
    </source>
</evidence>
<dbReference type="InterPro" id="IPR011010">
    <property type="entry name" value="DNA_brk_join_enz"/>
</dbReference>
<dbReference type="InterPro" id="IPR050090">
    <property type="entry name" value="Tyrosine_recombinase_XerCD"/>
</dbReference>
<comment type="subcellular location">
    <subcellularLocation>
        <location evidence="1">Cytoplasm</location>
    </subcellularLocation>
</comment>
<dbReference type="PANTHER" id="PTHR30349:SF77">
    <property type="entry name" value="TYROSINE RECOMBINASE XERC"/>
    <property type="match status" value="1"/>
</dbReference>
<evidence type="ECO:0000256" key="1">
    <source>
        <dbReference type="ARBA" id="ARBA00004496"/>
    </source>
</evidence>
<evidence type="ECO:0000313" key="13">
    <source>
        <dbReference type="Proteomes" id="UP000245793"/>
    </source>
</evidence>
<keyword evidence="2" id="KW-0963">Cytoplasm</keyword>
<evidence type="ECO:0000256" key="9">
    <source>
        <dbReference type="PROSITE-ProRule" id="PRU01248"/>
    </source>
</evidence>
<dbReference type="Pfam" id="PF00589">
    <property type="entry name" value="Phage_integrase"/>
    <property type="match status" value="1"/>
</dbReference>
<dbReference type="GO" id="GO:0007059">
    <property type="term" value="P:chromosome segregation"/>
    <property type="evidence" value="ECO:0007669"/>
    <property type="project" value="UniProtKB-KW"/>
</dbReference>
<evidence type="ECO:0000256" key="6">
    <source>
        <dbReference type="ARBA" id="ARBA00023125"/>
    </source>
</evidence>
<dbReference type="InterPro" id="IPR004107">
    <property type="entry name" value="Integrase_SAM-like_N"/>
</dbReference>
<dbReference type="PANTHER" id="PTHR30349">
    <property type="entry name" value="PHAGE INTEGRASE-RELATED"/>
    <property type="match status" value="1"/>
</dbReference>
<dbReference type="GO" id="GO:0015074">
    <property type="term" value="P:DNA integration"/>
    <property type="evidence" value="ECO:0007669"/>
    <property type="project" value="UniProtKB-KW"/>
</dbReference>
<dbReference type="EMBL" id="QEKV01000006">
    <property type="protein sequence ID" value="PVY94183.1"/>
    <property type="molecule type" value="Genomic_DNA"/>
</dbReference>
<dbReference type="Pfam" id="PF02899">
    <property type="entry name" value="Phage_int_SAM_1"/>
    <property type="match status" value="1"/>
</dbReference>
<dbReference type="InterPro" id="IPR013762">
    <property type="entry name" value="Integrase-like_cat_sf"/>
</dbReference>
<dbReference type="Proteomes" id="UP000245793">
    <property type="component" value="Unassembled WGS sequence"/>
</dbReference>
<keyword evidence="8" id="KW-0131">Cell cycle</keyword>
<keyword evidence="6 9" id="KW-0238">DNA-binding</keyword>
<evidence type="ECO:0000313" key="12">
    <source>
        <dbReference type="EMBL" id="PVY94183.1"/>
    </source>
</evidence>
<evidence type="ECO:0000256" key="7">
    <source>
        <dbReference type="ARBA" id="ARBA00023172"/>
    </source>
</evidence>
<evidence type="ECO:0000256" key="8">
    <source>
        <dbReference type="ARBA" id="ARBA00023306"/>
    </source>
</evidence>
<evidence type="ECO:0000256" key="2">
    <source>
        <dbReference type="ARBA" id="ARBA00022490"/>
    </source>
</evidence>
<organism evidence="12 13">
    <name type="scientific">Ezakiella coagulans</name>
    <dbReference type="NCBI Taxonomy" id="46507"/>
    <lineage>
        <taxon>Bacteria</taxon>
        <taxon>Bacillati</taxon>
        <taxon>Bacillota</taxon>
        <taxon>Tissierellia</taxon>
        <taxon>Ezakiella</taxon>
    </lineage>
</organism>
<dbReference type="GO" id="GO:0051301">
    <property type="term" value="P:cell division"/>
    <property type="evidence" value="ECO:0007669"/>
    <property type="project" value="UniProtKB-KW"/>
</dbReference>
<dbReference type="PROSITE" id="PS51898">
    <property type="entry name" value="TYR_RECOMBINASE"/>
    <property type="match status" value="1"/>
</dbReference>
<dbReference type="GO" id="GO:0003677">
    <property type="term" value="F:DNA binding"/>
    <property type="evidence" value="ECO:0007669"/>
    <property type="project" value="UniProtKB-UniRule"/>
</dbReference>
<keyword evidence="5" id="KW-0229">DNA integration</keyword>
<dbReference type="GO" id="GO:0005737">
    <property type="term" value="C:cytoplasm"/>
    <property type="evidence" value="ECO:0007669"/>
    <property type="project" value="UniProtKB-SubCell"/>
</dbReference>
<evidence type="ECO:0000256" key="5">
    <source>
        <dbReference type="ARBA" id="ARBA00022908"/>
    </source>
</evidence>
<proteinExistence type="predicted"/>
<keyword evidence="3" id="KW-0132">Cell division</keyword>
<dbReference type="Gene3D" id="1.10.443.10">
    <property type="entry name" value="Intergrase catalytic core"/>
    <property type="match status" value="1"/>
</dbReference>
<reference evidence="12 13" key="1">
    <citation type="submission" date="2018-04" db="EMBL/GenBank/DDBJ databases">
        <title>Genomic Encyclopedia of Type Strains, Phase IV (KMG-IV): sequencing the most valuable type-strain genomes for metagenomic binning, comparative biology and taxonomic classification.</title>
        <authorList>
            <person name="Goeker M."/>
        </authorList>
    </citation>
    <scope>NUCLEOTIDE SEQUENCE [LARGE SCALE GENOMIC DNA]</scope>
    <source>
        <strain evidence="12 13">DSM 20705</strain>
    </source>
</reference>
<sequence length="329" mass="37807">METGLPLVLSDFLDYLSSVKSHSKNTVKEYSYDLVSFLKFIRLRKENLKDISFHDINIESIDAKYLDSITLQDMYAYIAFKDRVDSNGSAAKFRKVASIRAFYKYLYEKIKVVSNNPSYELEYPKLDKRLPIYLTLNDATKLLETVETEKNVFLKKRDFAIMMVFLNCGLRLSELVSLNVDSIHDDNSASVVGKGNKERIIFLNEATIDSINDYLTVRPAESLINEKDKKALFLSQQNNRISNRAVQHMIEKRVKEAGLSSDYTVHKLRHTAATLMYKYGDVDILTLKEVLGHSNVATTQIYTHLDNEIIKKATESNPLSNFNLKDEEK</sequence>
<dbReference type="GO" id="GO:0006310">
    <property type="term" value="P:DNA recombination"/>
    <property type="evidence" value="ECO:0007669"/>
    <property type="project" value="UniProtKB-KW"/>
</dbReference>
<dbReference type="InterPro" id="IPR010998">
    <property type="entry name" value="Integrase_recombinase_N"/>
</dbReference>
<dbReference type="InterPro" id="IPR002104">
    <property type="entry name" value="Integrase_catalytic"/>
</dbReference>
<name>A0A2U1E2K9_9FIRM</name>
<keyword evidence="7" id="KW-0233">DNA recombination</keyword>
<evidence type="ECO:0000259" key="11">
    <source>
        <dbReference type="PROSITE" id="PS51900"/>
    </source>
</evidence>
<keyword evidence="4" id="KW-0159">Chromosome partition</keyword>
<dbReference type="AlphaFoldDB" id="A0A2U1E2K9"/>
<feature type="domain" description="Core-binding (CB)" evidence="11">
    <location>
        <begin position="3"/>
        <end position="107"/>
    </location>
</feature>
<dbReference type="RefSeq" id="WP_245893774.1">
    <property type="nucleotide sequence ID" value="NZ_QEKV01000006.1"/>
</dbReference>
<dbReference type="InterPro" id="IPR044068">
    <property type="entry name" value="CB"/>
</dbReference>
<keyword evidence="13" id="KW-1185">Reference proteome</keyword>
<comment type="caution">
    <text evidence="12">The sequence shown here is derived from an EMBL/GenBank/DDBJ whole genome shotgun (WGS) entry which is preliminary data.</text>
</comment>
<dbReference type="Gene3D" id="1.10.150.130">
    <property type="match status" value="1"/>
</dbReference>
<evidence type="ECO:0000259" key="10">
    <source>
        <dbReference type="PROSITE" id="PS51898"/>
    </source>
</evidence>
<accession>A0A2U1E2K9</accession>